<name>A0A429XW84_9BACI</name>
<sequence>MKRDILFVIDSLDCAGAEKSLVSLLSLLDYSKYNVDLMLFAHGGLLEEQVPKEVNILKPLAYTTFTWLNLKEALAFSIRKLDFKMLASRIKYSYAIRRIKGGNTLKARVFWQSISKVIENNDKNYDIAISYAQGIPTFYIAEKVNAKKKFAWVNTIYRLDAKEREYQKFFYNTFNKIIAVSDSAKEIFLETFPMYDRKMEVIYDINNFELISNLSNVGNPFNDNFDGIRILTIGRFDKVKGYDIALKACKKLKEKGINFRWYVLGKGPLKEEILQFINEYNLTDYFVLLGITANPYPYIKNCNIYVQTSRFEGFGLAIAEARMLNVPVVTTRFDSVYNQMIDGKNGLVVDMSAEAVCDGIIRIIDDPMLSKDIVNYLKTEKKGNVEEIEKFYKLIG</sequence>
<dbReference type="OrthoDB" id="9813638at2"/>
<protein>
    <submittedName>
        <fullName evidence="2">Glycosyltransferase</fullName>
    </submittedName>
</protein>
<dbReference type="EMBL" id="QYTV02000008">
    <property type="protein sequence ID" value="RST72555.1"/>
    <property type="molecule type" value="Genomic_DNA"/>
</dbReference>
<dbReference type="InterPro" id="IPR001296">
    <property type="entry name" value="Glyco_trans_1"/>
</dbReference>
<gene>
    <name evidence="2" type="ORF">D4T97_015990</name>
</gene>
<feature type="domain" description="Glycosyl transferase family 1" evidence="1">
    <location>
        <begin position="228"/>
        <end position="377"/>
    </location>
</feature>
<evidence type="ECO:0000313" key="2">
    <source>
        <dbReference type="EMBL" id="RST72555.1"/>
    </source>
</evidence>
<dbReference type="Pfam" id="PF00534">
    <property type="entry name" value="Glycos_transf_1"/>
    <property type="match status" value="1"/>
</dbReference>
<proteinExistence type="predicted"/>
<dbReference type="PANTHER" id="PTHR12526">
    <property type="entry name" value="GLYCOSYLTRANSFERASE"/>
    <property type="match status" value="1"/>
</dbReference>
<dbReference type="RefSeq" id="WP_126051763.1">
    <property type="nucleotide sequence ID" value="NZ_QYTV02000008.1"/>
</dbReference>
<dbReference type="Gene3D" id="3.40.50.2000">
    <property type="entry name" value="Glycogen Phosphorylase B"/>
    <property type="match status" value="2"/>
</dbReference>
<evidence type="ECO:0000313" key="3">
    <source>
        <dbReference type="Proteomes" id="UP000287156"/>
    </source>
</evidence>
<accession>A0A429XW84</accession>
<dbReference type="CDD" id="cd03811">
    <property type="entry name" value="GT4_GT28_WabH-like"/>
    <property type="match status" value="1"/>
</dbReference>
<dbReference type="Proteomes" id="UP000287156">
    <property type="component" value="Unassembled WGS sequence"/>
</dbReference>
<evidence type="ECO:0000259" key="1">
    <source>
        <dbReference type="Pfam" id="PF00534"/>
    </source>
</evidence>
<reference evidence="2" key="1">
    <citation type="submission" date="2018-12" db="EMBL/GenBank/DDBJ databases">
        <authorList>
            <person name="Sun L."/>
            <person name="Chen Z."/>
        </authorList>
    </citation>
    <scope>NUCLEOTIDE SEQUENCE [LARGE SCALE GENOMIC DNA]</scope>
    <source>
        <strain evidence="2">3-2-2</strain>
    </source>
</reference>
<keyword evidence="3" id="KW-1185">Reference proteome</keyword>
<dbReference type="GO" id="GO:0016757">
    <property type="term" value="F:glycosyltransferase activity"/>
    <property type="evidence" value="ECO:0007669"/>
    <property type="project" value="InterPro"/>
</dbReference>
<dbReference type="SUPFAM" id="SSF53756">
    <property type="entry name" value="UDP-Glycosyltransferase/glycogen phosphorylase"/>
    <property type="match status" value="1"/>
</dbReference>
<organism evidence="2 3">
    <name type="scientific">Siminovitchia acidinfaciens</name>
    <dbReference type="NCBI Taxonomy" id="2321395"/>
    <lineage>
        <taxon>Bacteria</taxon>
        <taxon>Bacillati</taxon>
        <taxon>Bacillota</taxon>
        <taxon>Bacilli</taxon>
        <taxon>Bacillales</taxon>
        <taxon>Bacillaceae</taxon>
        <taxon>Siminovitchia</taxon>
    </lineage>
</organism>
<comment type="caution">
    <text evidence="2">The sequence shown here is derived from an EMBL/GenBank/DDBJ whole genome shotgun (WGS) entry which is preliminary data.</text>
</comment>
<dbReference type="AlphaFoldDB" id="A0A429XW84"/>
<dbReference type="PANTHER" id="PTHR12526:SF630">
    <property type="entry name" value="GLYCOSYLTRANSFERASE"/>
    <property type="match status" value="1"/>
</dbReference>